<dbReference type="PANTHER" id="PTHR30450:SF1">
    <property type="entry name" value="D-METHIONINE TRANSPORT SYSTEM PERMEASE PROTEIN METI-RELATED"/>
    <property type="match status" value="1"/>
</dbReference>
<sequence>MIGLLGVSIWETIYMVIISTVLAYAIGLPIGVVLNITSKDGICPNRAVNSVLGVIVNVFRSIPFLILLIWMLPVTQAIVGTMVGPTSVIVPLVVSAAPFVGRMVESSLNEIDKGVVEAAQSMGSSSWQIIYKVLIPESKPSLIIGAAISVTTILGYSAMAGIVGGGGLGAVAMNYGLYRYDDQIMFITIVIIVVIVQIFQEIGMMTAKKLDKRLK</sequence>
<evidence type="ECO:0000313" key="10">
    <source>
        <dbReference type="EMBL" id="HIU27802.1"/>
    </source>
</evidence>
<dbReference type="GO" id="GO:0048473">
    <property type="term" value="P:D-methionine transmembrane transport"/>
    <property type="evidence" value="ECO:0007669"/>
    <property type="project" value="TreeGrafter"/>
</dbReference>
<keyword evidence="6 8" id="KW-1133">Transmembrane helix</keyword>
<dbReference type="SUPFAM" id="SSF161098">
    <property type="entry name" value="MetI-like"/>
    <property type="match status" value="1"/>
</dbReference>
<reference evidence="10" key="1">
    <citation type="submission" date="2020-10" db="EMBL/GenBank/DDBJ databases">
        <authorList>
            <person name="Gilroy R."/>
        </authorList>
    </citation>
    <scope>NUCLEOTIDE SEQUENCE</scope>
    <source>
        <strain evidence="10">11300</strain>
    </source>
</reference>
<keyword evidence="7 8" id="KW-0472">Membrane</keyword>
<dbReference type="Gene3D" id="1.10.3720.10">
    <property type="entry name" value="MetI-like"/>
    <property type="match status" value="1"/>
</dbReference>
<evidence type="ECO:0000256" key="8">
    <source>
        <dbReference type="RuleBase" id="RU363032"/>
    </source>
</evidence>
<dbReference type="InterPro" id="IPR051322">
    <property type="entry name" value="AA_ABC_Transporter_Permease"/>
</dbReference>
<dbReference type="Pfam" id="PF00528">
    <property type="entry name" value="BPD_transp_1"/>
    <property type="match status" value="1"/>
</dbReference>
<evidence type="ECO:0000256" key="2">
    <source>
        <dbReference type="ARBA" id="ARBA00007069"/>
    </source>
</evidence>
<evidence type="ECO:0000256" key="6">
    <source>
        <dbReference type="ARBA" id="ARBA00022989"/>
    </source>
</evidence>
<proteinExistence type="inferred from homology"/>
<dbReference type="PROSITE" id="PS50928">
    <property type="entry name" value="ABC_TM1"/>
    <property type="match status" value="1"/>
</dbReference>
<accession>A0A9D1L937</accession>
<feature type="transmembrane region" description="Helical" evidence="8">
    <location>
        <begin position="78"/>
        <end position="100"/>
    </location>
</feature>
<evidence type="ECO:0000256" key="7">
    <source>
        <dbReference type="ARBA" id="ARBA00023136"/>
    </source>
</evidence>
<gene>
    <name evidence="10" type="ORF">IAD16_05435</name>
</gene>
<dbReference type="CDD" id="cd06261">
    <property type="entry name" value="TM_PBP2"/>
    <property type="match status" value="1"/>
</dbReference>
<comment type="subcellular location">
    <subcellularLocation>
        <location evidence="1 8">Cell membrane</location>
        <topology evidence="1 8">Multi-pass membrane protein</topology>
    </subcellularLocation>
</comment>
<evidence type="ECO:0000256" key="4">
    <source>
        <dbReference type="ARBA" id="ARBA00022475"/>
    </source>
</evidence>
<dbReference type="EMBL" id="DVMO01000081">
    <property type="protein sequence ID" value="HIU27802.1"/>
    <property type="molecule type" value="Genomic_DNA"/>
</dbReference>
<feature type="domain" description="ABC transmembrane type-1" evidence="9">
    <location>
        <begin position="9"/>
        <end position="203"/>
    </location>
</feature>
<dbReference type="InterPro" id="IPR035906">
    <property type="entry name" value="MetI-like_sf"/>
</dbReference>
<comment type="similarity">
    <text evidence="2">Belongs to the binding-protein-dependent transport system permease family. CysTW subfamily.</text>
</comment>
<evidence type="ECO:0000256" key="1">
    <source>
        <dbReference type="ARBA" id="ARBA00004651"/>
    </source>
</evidence>
<keyword evidence="3 8" id="KW-0813">Transport</keyword>
<dbReference type="AlphaFoldDB" id="A0A9D1L937"/>
<evidence type="ECO:0000313" key="11">
    <source>
        <dbReference type="Proteomes" id="UP000824091"/>
    </source>
</evidence>
<feature type="transmembrane region" description="Helical" evidence="8">
    <location>
        <begin position="48"/>
        <end position="72"/>
    </location>
</feature>
<protein>
    <submittedName>
        <fullName evidence="10">ABC transporter permease</fullName>
    </submittedName>
</protein>
<dbReference type="FunFam" id="1.10.3720.10:FF:000002">
    <property type="entry name" value="D-methionine ABC transporter permease MetI"/>
    <property type="match status" value="1"/>
</dbReference>
<dbReference type="GO" id="GO:0005886">
    <property type="term" value="C:plasma membrane"/>
    <property type="evidence" value="ECO:0007669"/>
    <property type="project" value="UniProtKB-SubCell"/>
</dbReference>
<dbReference type="InterPro" id="IPR000515">
    <property type="entry name" value="MetI-like"/>
</dbReference>
<evidence type="ECO:0000259" key="9">
    <source>
        <dbReference type="PROSITE" id="PS50928"/>
    </source>
</evidence>
<dbReference type="Proteomes" id="UP000824091">
    <property type="component" value="Unassembled WGS sequence"/>
</dbReference>
<reference evidence="10" key="2">
    <citation type="journal article" date="2021" name="PeerJ">
        <title>Extensive microbial diversity within the chicken gut microbiome revealed by metagenomics and culture.</title>
        <authorList>
            <person name="Gilroy R."/>
            <person name="Ravi A."/>
            <person name="Getino M."/>
            <person name="Pursley I."/>
            <person name="Horton D.L."/>
            <person name="Alikhan N.F."/>
            <person name="Baker D."/>
            <person name="Gharbi K."/>
            <person name="Hall N."/>
            <person name="Watson M."/>
            <person name="Adriaenssens E.M."/>
            <person name="Foster-Nyarko E."/>
            <person name="Jarju S."/>
            <person name="Secka A."/>
            <person name="Antonio M."/>
            <person name="Oren A."/>
            <person name="Chaudhuri R.R."/>
            <person name="La Ragione R."/>
            <person name="Hildebrand F."/>
            <person name="Pallen M.J."/>
        </authorList>
    </citation>
    <scope>NUCLEOTIDE SEQUENCE</scope>
    <source>
        <strain evidence="10">11300</strain>
    </source>
</reference>
<name>A0A9D1L937_9FIRM</name>
<keyword evidence="5 8" id="KW-0812">Transmembrane</keyword>
<keyword evidence="4" id="KW-1003">Cell membrane</keyword>
<evidence type="ECO:0000256" key="5">
    <source>
        <dbReference type="ARBA" id="ARBA00022692"/>
    </source>
</evidence>
<dbReference type="PANTHER" id="PTHR30450">
    <property type="entry name" value="ABC TRANSPORTER PERMEASE"/>
    <property type="match status" value="1"/>
</dbReference>
<feature type="transmembrane region" description="Helical" evidence="8">
    <location>
        <begin position="184"/>
        <end position="207"/>
    </location>
</feature>
<feature type="transmembrane region" description="Helical" evidence="8">
    <location>
        <begin position="142"/>
        <end position="164"/>
    </location>
</feature>
<organism evidence="10 11">
    <name type="scientific">Candidatus Fimisoma avicola</name>
    <dbReference type="NCBI Taxonomy" id="2840826"/>
    <lineage>
        <taxon>Bacteria</taxon>
        <taxon>Bacillati</taxon>
        <taxon>Bacillota</taxon>
        <taxon>Clostridia</taxon>
        <taxon>Eubacteriales</taxon>
        <taxon>Candidatus Fimisoma</taxon>
    </lineage>
</organism>
<feature type="transmembrane region" description="Helical" evidence="8">
    <location>
        <begin position="12"/>
        <end position="36"/>
    </location>
</feature>
<comment type="caution">
    <text evidence="10">The sequence shown here is derived from an EMBL/GenBank/DDBJ whole genome shotgun (WGS) entry which is preliminary data.</text>
</comment>
<evidence type="ECO:0000256" key="3">
    <source>
        <dbReference type="ARBA" id="ARBA00022448"/>
    </source>
</evidence>